<feature type="region of interest" description="Disordered" evidence="1">
    <location>
        <begin position="1"/>
        <end position="60"/>
    </location>
</feature>
<name>I2H935_HENB6</name>
<sequence length="153" mass="17397">MSGKLSSSVKSMKFMRFANGESEQSVEMSSNEAPQPKYAHDNSNWSLAPRKTEKSGNNKAKKVRIIKTKTRYSKPMNVGITTISRVAQESSFVRGRRVIETTNPTELENKKRKAESEASDQNKLVTEDEDDYVPDDNLDTLFKKGNKKQKYNK</sequence>
<dbReference type="FunCoup" id="I2H935">
    <property type="interactions" value="189"/>
</dbReference>
<feature type="compositionally biased region" description="Polar residues" evidence="1">
    <location>
        <begin position="21"/>
        <end position="33"/>
    </location>
</feature>
<evidence type="ECO:0000256" key="1">
    <source>
        <dbReference type="SAM" id="MobiDB-lite"/>
    </source>
</evidence>
<dbReference type="EMBL" id="HE806324">
    <property type="protein sequence ID" value="CCH62887.1"/>
    <property type="molecule type" value="Genomic_DNA"/>
</dbReference>
<proteinExistence type="predicted"/>
<protein>
    <submittedName>
        <fullName evidence="2">Uncharacterized protein</fullName>
    </submittedName>
</protein>
<dbReference type="KEGG" id="tbl:TBLA_0I02290"/>
<dbReference type="GeneID" id="14498064"/>
<dbReference type="InParanoid" id="I2H935"/>
<evidence type="ECO:0000313" key="3">
    <source>
        <dbReference type="Proteomes" id="UP000002866"/>
    </source>
</evidence>
<dbReference type="AlphaFoldDB" id="I2H935"/>
<dbReference type="HOGENOM" id="CLU_132767_0_0_1"/>
<feature type="compositionally biased region" description="Basic residues" evidence="1">
    <location>
        <begin position="144"/>
        <end position="153"/>
    </location>
</feature>
<keyword evidence="3" id="KW-1185">Reference proteome</keyword>
<reference evidence="2 3" key="1">
    <citation type="journal article" date="2011" name="Proc. Natl. Acad. Sci. U.S.A.">
        <title>Evolutionary erosion of yeast sex chromosomes by mating-type switching accidents.</title>
        <authorList>
            <person name="Gordon J.L."/>
            <person name="Armisen D."/>
            <person name="Proux-Wera E."/>
            <person name="Oheigeartaigh S.S."/>
            <person name="Byrne K.P."/>
            <person name="Wolfe K.H."/>
        </authorList>
    </citation>
    <scope>NUCLEOTIDE SEQUENCE [LARGE SCALE GENOMIC DNA]</scope>
    <source>
        <strain evidence="3">ATCC 34711 / CBS 6284 / DSM 70876 / NBRC 10599 / NRRL Y-10934 / UCD 77-7</strain>
    </source>
</reference>
<evidence type="ECO:0000313" key="2">
    <source>
        <dbReference type="EMBL" id="CCH62887.1"/>
    </source>
</evidence>
<organism evidence="2 3">
    <name type="scientific">Henningerozyma blattae (strain ATCC 34711 / CBS 6284 / DSM 70876 / NBRC 10599 / NRRL Y-10934 / UCD 77-7)</name>
    <name type="common">Yeast</name>
    <name type="synonym">Tetrapisispora blattae</name>
    <dbReference type="NCBI Taxonomy" id="1071380"/>
    <lineage>
        <taxon>Eukaryota</taxon>
        <taxon>Fungi</taxon>
        <taxon>Dikarya</taxon>
        <taxon>Ascomycota</taxon>
        <taxon>Saccharomycotina</taxon>
        <taxon>Saccharomycetes</taxon>
        <taxon>Saccharomycetales</taxon>
        <taxon>Saccharomycetaceae</taxon>
        <taxon>Henningerozyma</taxon>
    </lineage>
</organism>
<accession>I2H935</accession>
<feature type="compositionally biased region" description="Polar residues" evidence="1">
    <location>
        <begin position="1"/>
        <end position="10"/>
    </location>
</feature>
<feature type="region of interest" description="Disordered" evidence="1">
    <location>
        <begin position="95"/>
        <end position="153"/>
    </location>
</feature>
<dbReference type="RefSeq" id="XP_004182406.1">
    <property type="nucleotide sequence ID" value="XM_004182358.1"/>
</dbReference>
<gene>
    <name evidence="2" type="primary">TBLA0I02290</name>
    <name evidence="2" type="ORF">TBLA_0I02290</name>
</gene>
<dbReference type="Proteomes" id="UP000002866">
    <property type="component" value="Chromosome 9"/>
</dbReference>
<feature type="compositionally biased region" description="Acidic residues" evidence="1">
    <location>
        <begin position="127"/>
        <end position="138"/>
    </location>
</feature>
<dbReference type="Pfam" id="PF10175">
    <property type="entry name" value="MPP6"/>
    <property type="match status" value="1"/>
</dbReference>